<feature type="compositionally biased region" description="Polar residues" evidence="19">
    <location>
        <begin position="650"/>
        <end position="659"/>
    </location>
</feature>
<dbReference type="Gene3D" id="3.90.20.20">
    <property type="match status" value="1"/>
</dbReference>
<dbReference type="GO" id="GO:0001725">
    <property type="term" value="C:stress fiber"/>
    <property type="evidence" value="ECO:0007669"/>
    <property type="project" value="UniProtKB-SubCell"/>
</dbReference>
<feature type="coiled-coil region" evidence="18">
    <location>
        <begin position="545"/>
        <end position="629"/>
    </location>
</feature>
<dbReference type="CDD" id="cd00446">
    <property type="entry name" value="GrpE"/>
    <property type="match status" value="1"/>
</dbReference>
<evidence type="ECO:0000256" key="10">
    <source>
        <dbReference type="ARBA" id="ARBA00022949"/>
    </source>
</evidence>
<keyword evidence="22" id="KW-1185">Reference proteome</keyword>
<dbReference type="Pfam" id="PF01025">
    <property type="entry name" value="GrpE"/>
    <property type="match status" value="1"/>
</dbReference>
<evidence type="ECO:0000313" key="21">
    <source>
        <dbReference type="EMBL" id="KAG2455247.1"/>
    </source>
</evidence>
<evidence type="ECO:0000256" key="11">
    <source>
        <dbReference type="ARBA" id="ARBA00023054"/>
    </source>
</evidence>
<dbReference type="InterPro" id="IPR009012">
    <property type="entry name" value="GrpE_head"/>
</dbReference>
<evidence type="ECO:0000256" key="5">
    <source>
        <dbReference type="ARBA" id="ARBA00009054"/>
    </source>
</evidence>
<evidence type="ECO:0000256" key="16">
    <source>
        <dbReference type="ARBA" id="ARBA00072591"/>
    </source>
</evidence>
<sequence>MKTMRKEQRSPPRNSTPPPTCSGTYLRPLTAKSNSSSNTYSLALVCAVVHVDYSFALHGCRFKCISWKQQFFECYGNSCFSCSPPNSIEDGYYEDADSNYPITQMNGEQKNSYNDSDGMSSSYESYDEDDDDVKGQRRTYQWPSEENSMGLVKECHICAFLLRKKRFGQWAKQFAVIRDNKLLCYKSIKDHSPHTEMPLCTCNVIYVPKDGRRKKHELRFALPGAEALVLAVQSKEQAEEWLKVIREVSSQCNGAFAVEGSTSPIILRKLELEKRLSQEKQTSDSDSVATADNGCMANGKDSREQTKGKKGSLAELKGSVSRAAGKKITRIISFSKKKPVAPEDPPSEDIPCSGYLNVLVNQCWKERWCRLQRNTLYFHKDPSDLRTHINAITLKGCEVVPGLGPKHPFAFRLLRHGNEVAALEAASSEEMGRWLGLILAQTGSSTDPESLHYDYVDVDTIANIVNAVRHSFMWATSSYSSKGPSDGRTYDEVSIEEDQVSGPKCSAANQVKRHSSFSSKASQKIDPQVTIKRHASNANQYKYGKNRAEEDARRYLLEKEKLERQKEEIRNELSVLRRQKKEKKEGLKNCTGKMRNFLEDQITKLEEACKEKERERVDLELKLSEVKENLKKSLAGGSVSASSERKQHKQVSGSNTTSAYAESHIPVNCASEMRKRTSSLSNAVKGTVMQKAKRVNRGHDTLPSTVHWFIDLLTASHDVPEFFAFVAAERGRGGSTAEQGSLCLLSTAAYQRTTGEDQNVDEIQDEQSQSLTIRALEVRASKLEEQVRDLTERYKKALADSDTVRRRTQKFVEDAKLFGIQSFCRDLVEVVDILEKTTGNVLEEELQDPNPTLRSLYEGLSLIELKLQRVFSKHGLEKMTPIGGRYDPYDHEIVCHVAADGAEPGTITVVTQHGYKLHGRTIRHALVGVAVESQE</sequence>
<dbReference type="SMART" id="SM00233">
    <property type="entry name" value="PH"/>
    <property type="match status" value="2"/>
</dbReference>
<dbReference type="FunFam" id="2.30.22.10:FF:000003">
    <property type="entry name" value="GrpE protein homolog"/>
    <property type="match status" value="1"/>
</dbReference>
<dbReference type="GO" id="GO:0051087">
    <property type="term" value="F:protein-folding chaperone binding"/>
    <property type="evidence" value="ECO:0007669"/>
    <property type="project" value="InterPro"/>
</dbReference>
<feature type="compositionally biased region" description="Basic and acidic residues" evidence="19">
    <location>
        <begin position="1"/>
        <end position="10"/>
    </location>
</feature>
<dbReference type="GO" id="GO:0005829">
    <property type="term" value="C:cytosol"/>
    <property type="evidence" value="ECO:0007669"/>
    <property type="project" value="TreeGrafter"/>
</dbReference>
<evidence type="ECO:0000256" key="6">
    <source>
        <dbReference type="ARBA" id="ARBA00016930"/>
    </source>
</evidence>
<keyword evidence="10" id="KW-0965">Cell junction</keyword>
<comment type="caution">
    <text evidence="21">The sequence shown here is derived from an EMBL/GenBank/DDBJ whole genome shotgun (WGS) entry which is preliminary data.</text>
</comment>
<evidence type="ECO:0000256" key="15">
    <source>
        <dbReference type="ARBA" id="ARBA00023273"/>
    </source>
</evidence>
<comment type="function">
    <text evidence="1">May be involved in podosome and invadosome formation.</text>
</comment>
<feature type="region of interest" description="Disordered" evidence="19">
    <location>
        <begin position="633"/>
        <end position="659"/>
    </location>
</feature>
<evidence type="ECO:0000259" key="20">
    <source>
        <dbReference type="PROSITE" id="PS50003"/>
    </source>
</evidence>
<dbReference type="SUPFAM" id="SSF51064">
    <property type="entry name" value="Head domain of nucleotide exchange factor GrpE"/>
    <property type="match status" value="1"/>
</dbReference>
<keyword evidence="12" id="KW-0143">Chaperone</keyword>
<dbReference type="PRINTS" id="PR00773">
    <property type="entry name" value="GRPEPROTEIN"/>
</dbReference>
<dbReference type="Gene3D" id="2.30.29.30">
    <property type="entry name" value="Pleckstrin-homology domain (PH domain)/Phosphotyrosine-binding domain (PTB)"/>
    <property type="match status" value="2"/>
</dbReference>
<dbReference type="Proteomes" id="UP000886611">
    <property type="component" value="Unassembled WGS sequence"/>
</dbReference>
<keyword evidence="7" id="KW-0963">Cytoplasm</keyword>
<evidence type="ECO:0000256" key="13">
    <source>
        <dbReference type="ARBA" id="ARBA00023203"/>
    </source>
</evidence>
<feature type="domain" description="PH" evidence="20">
    <location>
        <begin position="154"/>
        <end position="250"/>
    </location>
</feature>
<gene>
    <name evidence="21" type="primary">Afap1l1</name>
    <name evidence="21" type="ORF">GTO96_0007159</name>
</gene>
<dbReference type="CDD" id="cd13306">
    <property type="entry name" value="PH1_AFAP"/>
    <property type="match status" value="1"/>
</dbReference>
<dbReference type="InterPro" id="IPR000740">
    <property type="entry name" value="GrpE"/>
</dbReference>
<reference evidence="21 22" key="1">
    <citation type="journal article" date="2021" name="Cell">
        <title>Tracing the genetic footprints of vertebrate landing in non-teleost ray-finned fishes.</title>
        <authorList>
            <person name="Bi X."/>
            <person name="Wang K."/>
            <person name="Yang L."/>
            <person name="Pan H."/>
            <person name="Jiang H."/>
            <person name="Wei Q."/>
            <person name="Fang M."/>
            <person name="Yu H."/>
            <person name="Zhu C."/>
            <person name="Cai Y."/>
            <person name="He Y."/>
            <person name="Gan X."/>
            <person name="Zeng H."/>
            <person name="Yu D."/>
            <person name="Zhu Y."/>
            <person name="Jiang H."/>
            <person name="Qiu Q."/>
            <person name="Yang H."/>
            <person name="Zhang Y.E."/>
            <person name="Wang W."/>
            <person name="Zhu M."/>
            <person name="He S."/>
            <person name="Zhang G."/>
        </authorList>
    </citation>
    <scope>NUCLEOTIDE SEQUENCE [LARGE SCALE GENOMIC DNA]</scope>
    <source>
        <strain evidence="21">Bchr_013</strain>
    </source>
</reference>
<dbReference type="PANTHER" id="PTHR14338:SF1">
    <property type="entry name" value="ACTIN FILAMENT-ASSOCIATED PROTEIN 1-LIKE 1"/>
    <property type="match status" value="1"/>
</dbReference>
<dbReference type="GO" id="GO:0000774">
    <property type="term" value="F:adenyl-nucleotide exchange factor activity"/>
    <property type="evidence" value="ECO:0007669"/>
    <property type="project" value="InterPro"/>
</dbReference>
<feature type="region of interest" description="Disordered" evidence="19">
    <location>
        <begin position="501"/>
        <end position="528"/>
    </location>
</feature>
<name>A0A8X8BHS7_POLSE</name>
<keyword evidence="11 18" id="KW-0175">Coiled coil</keyword>
<keyword evidence="14" id="KW-0206">Cytoskeleton</keyword>
<evidence type="ECO:0000256" key="1">
    <source>
        <dbReference type="ARBA" id="ARBA00002089"/>
    </source>
</evidence>
<dbReference type="EMBL" id="JAATIS010009265">
    <property type="protein sequence ID" value="KAG2455247.1"/>
    <property type="molecule type" value="Genomic_DNA"/>
</dbReference>
<dbReference type="CDD" id="cd13307">
    <property type="entry name" value="PH2_AFAP"/>
    <property type="match status" value="1"/>
</dbReference>
<organism evidence="21 22">
    <name type="scientific">Polypterus senegalus</name>
    <name type="common">Senegal bichir</name>
    <dbReference type="NCBI Taxonomy" id="55291"/>
    <lineage>
        <taxon>Eukaryota</taxon>
        <taxon>Metazoa</taxon>
        <taxon>Chordata</taxon>
        <taxon>Craniata</taxon>
        <taxon>Vertebrata</taxon>
        <taxon>Euteleostomi</taxon>
        <taxon>Actinopterygii</taxon>
        <taxon>Polypteriformes</taxon>
        <taxon>Polypteridae</taxon>
        <taxon>Polypterus</taxon>
    </lineage>
</organism>
<feature type="region of interest" description="Disordered" evidence="19">
    <location>
        <begin position="104"/>
        <end position="136"/>
    </location>
</feature>
<dbReference type="GO" id="GO:0042803">
    <property type="term" value="F:protein homodimerization activity"/>
    <property type="evidence" value="ECO:0007669"/>
    <property type="project" value="InterPro"/>
</dbReference>
<comment type="subcellular location">
    <subcellularLocation>
        <location evidence="3">Cell projection</location>
        <location evidence="3">Invadopodium</location>
    </subcellularLocation>
    <subcellularLocation>
        <location evidence="2">Cell projection</location>
        <location evidence="2">Podosome</location>
    </subcellularLocation>
    <subcellularLocation>
        <location evidence="4">Cytoplasm</location>
        <location evidence="4">Cytoskeleton</location>
        <location evidence="4">Stress fiber</location>
    </subcellularLocation>
</comment>
<accession>A0A8X8BHS7</accession>
<dbReference type="Gene3D" id="2.30.22.10">
    <property type="entry name" value="Head domain of nucleotide exchange factor GrpE"/>
    <property type="match status" value="1"/>
</dbReference>
<dbReference type="InterPro" id="IPR030113">
    <property type="entry name" value="AFAP"/>
</dbReference>
<evidence type="ECO:0000256" key="2">
    <source>
        <dbReference type="ARBA" id="ARBA00004188"/>
    </source>
</evidence>
<feature type="coiled-coil region" evidence="18">
    <location>
        <begin position="773"/>
        <end position="800"/>
    </location>
</feature>
<dbReference type="InterPro" id="IPR011993">
    <property type="entry name" value="PH-like_dom_sf"/>
</dbReference>
<evidence type="ECO:0000256" key="7">
    <source>
        <dbReference type="ARBA" id="ARBA00022490"/>
    </source>
</evidence>
<protein>
    <recommendedName>
        <fullName evidence="16">Actin filament-associated protein 1</fullName>
    </recommendedName>
    <alternativeName>
        <fullName evidence="17">110 kDa actin filament-associated protein</fullName>
    </alternativeName>
    <alternativeName>
        <fullName evidence="6">Actin filament-associated protein 1-like 1</fullName>
    </alternativeName>
</protein>
<dbReference type="FunFam" id="2.30.29.30:FF:000122">
    <property type="entry name" value="Actin filament associated protein 1"/>
    <property type="match status" value="1"/>
</dbReference>
<feature type="region of interest" description="Disordered" evidence="19">
    <location>
        <begin position="277"/>
        <end position="315"/>
    </location>
</feature>
<dbReference type="Pfam" id="PF00169">
    <property type="entry name" value="PH"/>
    <property type="match status" value="2"/>
</dbReference>
<feature type="compositionally biased region" description="Low complexity" evidence="19">
    <location>
        <begin position="115"/>
        <end position="124"/>
    </location>
</feature>
<evidence type="ECO:0000313" key="22">
    <source>
        <dbReference type="Proteomes" id="UP000886611"/>
    </source>
</evidence>
<proteinExistence type="inferred from homology"/>
<keyword evidence="8" id="KW-0597">Phosphoprotein</keyword>
<dbReference type="FunFam" id="2.30.29.30:FF:000020">
    <property type="entry name" value="Actin filament-associated protein 1-like 2 isoform 1"/>
    <property type="match status" value="1"/>
</dbReference>
<dbReference type="GO" id="GO:0002102">
    <property type="term" value="C:podosome"/>
    <property type="evidence" value="ECO:0007669"/>
    <property type="project" value="UniProtKB-SubCell"/>
</dbReference>
<evidence type="ECO:0000256" key="18">
    <source>
        <dbReference type="SAM" id="Coils"/>
    </source>
</evidence>
<feature type="non-terminal residue" evidence="21">
    <location>
        <position position="935"/>
    </location>
</feature>
<evidence type="ECO:0000256" key="8">
    <source>
        <dbReference type="ARBA" id="ARBA00022553"/>
    </source>
</evidence>
<dbReference type="SUPFAM" id="SSF58014">
    <property type="entry name" value="Coiled-coil domain of nucleotide exchange factor GrpE"/>
    <property type="match status" value="1"/>
</dbReference>
<dbReference type="GO" id="GO:0042995">
    <property type="term" value="C:cell projection"/>
    <property type="evidence" value="ECO:0007669"/>
    <property type="project" value="UniProtKB-SubCell"/>
</dbReference>
<evidence type="ECO:0000256" key="12">
    <source>
        <dbReference type="ARBA" id="ARBA00023186"/>
    </source>
</evidence>
<evidence type="ECO:0000256" key="9">
    <source>
        <dbReference type="ARBA" id="ARBA00022737"/>
    </source>
</evidence>
<evidence type="ECO:0000256" key="3">
    <source>
        <dbReference type="ARBA" id="ARBA00004264"/>
    </source>
</evidence>
<feature type="non-terminal residue" evidence="21">
    <location>
        <position position="1"/>
    </location>
</feature>
<evidence type="ECO:0000256" key="4">
    <source>
        <dbReference type="ARBA" id="ARBA00004529"/>
    </source>
</evidence>
<dbReference type="PROSITE" id="PS50003">
    <property type="entry name" value="PH_DOMAIN"/>
    <property type="match status" value="2"/>
</dbReference>
<dbReference type="AlphaFoldDB" id="A0A8X8BHS7"/>
<feature type="compositionally biased region" description="Polar residues" evidence="19">
    <location>
        <begin position="104"/>
        <end position="114"/>
    </location>
</feature>
<evidence type="ECO:0000256" key="19">
    <source>
        <dbReference type="SAM" id="MobiDB-lite"/>
    </source>
</evidence>
<keyword evidence="13" id="KW-0009">Actin-binding</keyword>
<comment type="similarity">
    <text evidence="5">Belongs to the GrpE family.</text>
</comment>
<dbReference type="HAMAP" id="MF_01151">
    <property type="entry name" value="GrpE"/>
    <property type="match status" value="1"/>
</dbReference>
<evidence type="ECO:0000256" key="17">
    <source>
        <dbReference type="ARBA" id="ARBA00077925"/>
    </source>
</evidence>
<feature type="region of interest" description="Disordered" evidence="19">
    <location>
        <begin position="1"/>
        <end position="21"/>
    </location>
</feature>
<dbReference type="InterPro" id="IPR001849">
    <property type="entry name" value="PH_domain"/>
</dbReference>
<keyword evidence="15" id="KW-0966">Cell projection</keyword>
<dbReference type="SUPFAM" id="SSF50729">
    <property type="entry name" value="PH domain-like"/>
    <property type="match status" value="2"/>
</dbReference>
<evidence type="ECO:0000256" key="14">
    <source>
        <dbReference type="ARBA" id="ARBA00023212"/>
    </source>
</evidence>
<dbReference type="GO" id="GO:0003779">
    <property type="term" value="F:actin binding"/>
    <property type="evidence" value="ECO:0007669"/>
    <property type="project" value="UniProtKB-KW"/>
</dbReference>
<dbReference type="PANTHER" id="PTHR14338">
    <property type="entry name" value="ACTIN FILAMENT-ASSOCIATED PROTEIN 1 FAMILY MEMBER"/>
    <property type="match status" value="1"/>
</dbReference>
<feature type="domain" description="PH" evidence="20">
    <location>
        <begin position="349"/>
        <end position="443"/>
    </location>
</feature>
<keyword evidence="9" id="KW-0677">Repeat</keyword>
<dbReference type="GO" id="GO:0006457">
    <property type="term" value="P:protein folding"/>
    <property type="evidence" value="ECO:0007669"/>
    <property type="project" value="InterPro"/>
</dbReference>
<dbReference type="GO" id="GO:0017124">
    <property type="term" value="F:SH3 domain binding"/>
    <property type="evidence" value="ECO:0007669"/>
    <property type="project" value="TreeGrafter"/>
</dbReference>
<dbReference type="InterPro" id="IPR013805">
    <property type="entry name" value="GrpE_CC"/>
</dbReference>